<evidence type="ECO:0000313" key="1">
    <source>
        <dbReference type="EMBL" id="MCI3277463.1"/>
    </source>
</evidence>
<proteinExistence type="predicted"/>
<dbReference type="EMBL" id="JALDAY010000015">
    <property type="protein sequence ID" value="MCI3277463.1"/>
    <property type="molecule type" value="Genomic_DNA"/>
</dbReference>
<reference evidence="1" key="1">
    <citation type="submission" date="2022-03" db="EMBL/GenBank/DDBJ databases">
        <title>Streptomyces 7R015 and 7R016 isolated from Barleria lupulina in Thailand.</title>
        <authorList>
            <person name="Kanchanasin P."/>
            <person name="Phongsopitanun W."/>
            <person name="Tanasupawat S."/>
        </authorList>
    </citation>
    <scope>NUCLEOTIDE SEQUENCE</scope>
    <source>
        <strain evidence="1">7R015</strain>
    </source>
</reference>
<dbReference type="Proteomes" id="UP001165269">
    <property type="component" value="Unassembled WGS sequence"/>
</dbReference>
<accession>A0ABS9YJN4</accession>
<keyword evidence="2" id="KW-1185">Reference proteome</keyword>
<gene>
    <name evidence="1" type="ORF">MQP27_40985</name>
</gene>
<dbReference type="RefSeq" id="WP_242775188.1">
    <property type="nucleotide sequence ID" value="NZ_JALDAY010000015.1"/>
</dbReference>
<comment type="caution">
    <text evidence="1">The sequence shown here is derived from an EMBL/GenBank/DDBJ whole genome shotgun (WGS) entry which is preliminary data.</text>
</comment>
<organism evidence="1 2">
    <name type="scientific">Streptomyces cylindrosporus</name>
    <dbReference type="NCBI Taxonomy" id="2927583"/>
    <lineage>
        <taxon>Bacteria</taxon>
        <taxon>Bacillati</taxon>
        <taxon>Actinomycetota</taxon>
        <taxon>Actinomycetes</taxon>
        <taxon>Kitasatosporales</taxon>
        <taxon>Streptomycetaceae</taxon>
        <taxon>Streptomyces</taxon>
    </lineage>
</organism>
<sequence length="109" mass="12603">MTFDTPTRRLDYKPTAKVDSSEQMTAFLDAAEEGWPDYQPVLHRRYGTYGVVRSDSCANVPFLFDGKPRRVCLDFEGHTWVSVVWNPGGAFPLRCWVPARRIRTCGRRY</sequence>
<evidence type="ECO:0000313" key="2">
    <source>
        <dbReference type="Proteomes" id="UP001165269"/>
    </source>
</evidence>
<protein>
    <submittedName>
        <fullName evidence="1">Uncharacterized protein</fullName>
    </submittedName>
</protein>
<name>A0ABS9YJN4_9ACTN</name>